<feature type="domain" description="Ig-like" evidence="5">
    <location>
        <begin position="103"/>
        <end position="178"/>
    </location>
</feature>
<dbReference type="eggNOG" id="ENOG502SGRG">
    <property type="taxonomic scope" value="Eukaryota"/>
</dbReference>
<keyword evidence="2" id="KW-0732">Signal</keyword>
<organism evidence="6 7">
    <name type="scientific">Nipponia nippon</name>
    <name type="common">Crested ibis</name>
    <name type="synonym">Ibis nippon</name>
    <dbReference type="NCBI Taxonomy" id="128390"/>
    <lineage>
        <taxon>Eukaryota</taxon>
        <taxon>Metazoa</taxon>
        <taxon>Chordata</taxon>
        <taxon>Craniata</taxon>
        <taxon>Vertebrata</taxon>
        <taxon>Euteleostomi</taxon>
        <taxon>Archelosauria</taxon>
        <taxon>Archosauria</taxon>
        <taxon>Dinosauria</taxon>
        <taxon>Saurischia</taxon>
        <taxon>Theropoda</taxon>
        <taxon>Coelurosauria</taxon>
        <taxon>Aves</taxon>
        <taxon>Neognathae</taxon>
        <taxon>Neoaves</taxon>
        <taxon>Aequornithes</taxon>
        <taxon>Pelecaniformes</taxon>
        <taxon>Threskiornithidae</taxon>
        <taxon>Nipponia</taxon>
    </lineage>
</organism>
<feature type="non-terminal residue" evidence="6">
    <location>
        <position position="1"/>
    </location>
</feature>
<evidence type="ECO:0000256" key="3">
    <source>
        <dbReference type="ARBA" id="ARBA00023136"/>
    </source>
</evidence>
<sequence>CTNDRAEVTSATGRSVTFFLKNLDGEAAAWSFHDDVIVTVKFGNPPEAIFLDQKYKPRLAFPRNGSALTISQLTTDDAGTYTAKTLGIKTTFTLHVYRELAVPTVTCTMQNCSADGCLYTLRCATSGSGYGNVSYSWSMGDLPGREGPTVVVEESLPGEPPLLLTCVAQNPVSSRNTSVVLPAALCA</sequence>
<feature type="non-terminal residue" evidence="6">
    <location>
        <position position="187"/>
    </location>
</feature>
<dbReference type="Proteomes" id="UP000053283">
    <property type="component" value="Unassembled WGS sequence"/>
</dbReference>
<dbReference type="Gene3D" id="2.60.40.10">
    <property type="entry name" value="Immunoglobulins"/>
    <property type="match status" value="2"/>
</dbReference>
<dbReference type="PANTHER" id="PTHR12080">
    <property type="entry name" value="SIGNALING LYMPHOCYTIC ACTIVATION MOLECULE"/>
    <property type="match status" value="1"/>
</dbReference>
<keyword evidence="3" id="KW-0472">Membrane</keyword>
<evidence type="ECO:0000256" key="1">
    <source>
        <dbReference type="ARBA" id="ARBA00004370"/>
    </source>
</evidence>
<dbReference type="GO" id="GO:0016020">
    <property type="term" value="C:membrane"/>
    <property type="evidence" value="ECO:0007669"/>
    <property type="project" value="UniProtKB-SubCell"/>
</dbReference>
<reference evidence="6 7" key="1">
    <citation type="submission" date="2014-04" db="EMBL/GenBank/DDBJ databases">
        <title>Genome evolution of avian class.</title>
        <authorList>
            <person name="Zhang G."/>
            <person name="Li C."/>
        </authorList>
    </citation>
    <scope>NUCLEOTIDE SEQUENCE [LARGE SCALE GENOMIC DNA]</scope>
    <source>
        <strain evidence="6">BGI_Y956</strain>
    </source>
</reference>
<dbReference type="PANTHER" id="PTHR12080:SF55">
    <property type="entry name" value="LYMPHOCYTE FUNCTION-ASSOCIATED ANTIGEN 3"/>
    <property type="match status" value="1"/>
</dbReference>
<dbReference type="InterPro" id="IPR036179">
    <property type="entry name" value="Ig-like_dom_sf"/>
</dbReference>
<dbReference type="STRING" id="128390.A0A091URM9"/>
<name>A0A091URM9_NIPNI</name>
<evidence type="ECO:0000313" key="6">
    <source>
        <dbReference type="EMBL" id="KFQ92620.1"/>
    </source>
</evidence>
<evidence type="ECO:0000313" key="7">
    <source>
        <dbReference type="Proteomes" id="UP000053283"/>
    </source>
</evidence>
<evidence type="ECO:0000259" key="5">
    <source>
        <dbReference type="PROSITE" id="PS50835"/>
    </source>
</evidence>
<dbReference type="EMBL" id="KL409870">
    <property type="protein sequence ID" value="KFQ92620.1"/>
    <property type="molecule type" value="Genomic_DNA"/>
</dbReference>
<comment type="subcellular location">
    <subcellularLocation>
        <location evidence="1">Membrane</location>
    </subcellularLocation>
</comment>
<evidence type="ECO:0000256" key="2">
    <source>
        <dbReference type="ARBA" id="ARBA00022729"/>
    </source>
</evidence>
<dbReference type="InterPro" id="IPR015631">
    <property type="entry name" value="CD2/SLAM_rcpt"/>
</dbReference>
<keyword evidence="7" id="KW-1185">Reference proteome</keyword>
<protein>
    <submittedName>
        <fullName evidence="6">SLAM family member 7</fullName>
    </submittedName>
</protein>
<proteinExistence type="predicted"/>
<dbReference type="SUPFAM" id="SSF48726">
    <property type="entry name" value="Immunoglobulin"/>
    <property type="match status" value="2"/>
</dbReference>
<dbReference type="InterPro" id="IPR007110">
    <property type="entry name" value="Ig-like_dom"/>
</dbReference>
<dbReference type="InterPro" id="IPR013783">
    <property type="entry name" value="Ig-like_fold"/>
</dbReference>
<dbReference type="AlphaFoldDB" id="A0A091URM9"/>
<gene>
    <name evidence="6" type="ORF">Y956_04780</name>
</gene>
<evidence type="ECO:0000256" key="4">
    <source>
        <dbReference type="ARBA" id="ARBA00023180"/>
    </source>
</evidence>
<accession>A0A091URM9</accession>
<dbReference type="PROSITE" id="PS50835">
    <property type="entry name" value="IG_LIKE"/>
    <property type="match status" value="1"/>
</dbReference>
<keyword evidence="4" id="KW-0325">Glycoprotein</keyword>